<dbReference type="Pfam" id="PF22936">
    <property type="entry name" value="Pol_BBD"/>
    <property type="match status" value="1"/>
</dbReference>
<keyword evidence="3" id="KW-1185">Reference proteome</keyword>
<gene>
    <name evidence="2" type="ORF">OH76DRAFT_1364412</name>
</gene>
<feature type="domain" description="Retrovirus-related Pol polyprotein from transposon TNT 1-94-like beta-barrel" evidence="1">
    <location>
        <begin position="1"/>
        <end position="75"/>
    </location>
</feature>
<organism evidence="2 3">
    <name type="scientific">Lentinus brumalis</name>
    <dbReference type="NCBI Taxonomy" id="2498619"/>
    <lineage>
        <taxon>Eukaryota</taxon>
        <taxon>Fungi</taxon>
        <taxon>Dikarya</taxon>
        <taxon>Basidiomycota</taxon>
        <taxon>Agaricomycotina</taxon>
        <taxon>Agaricomycetes</taxon>
        <taxon>Polyporales</taxon>
        <taxon>Polyporaceae</taxon>
        <taxon>Lentinus</taxon>
    </lineage>
</organism>
<sequence>MFPYRHRFTSYSELKPPRPITAADGRSFMAVGEGNVRVEMPNGDTSTAVTLERVLHAPDMAFGLVSIRRADEAGYSTMFERGECRL</sequence>
<dbReference type="OrthoDB" id="3251181at2759"/>
<evidence type="ECO:0000259" key="1">
    <source>
        <dbReference type="Pfam" id="PF22936"/>
    </source>
</evidence>
<accession>A0A371CMM1</accession>
<dbReference type="STRING" id="139420.A0A371CMM1"/>
<reference evidence="2 3" key="1">
    <citation type="journal article" date="2018" name="Biotechnol. Biofuels">
        <title>Integrative visual omics of the white-rot fungus Polyporus brumalis exposes the biotechnological potential of its oxidative enzymes for delignifying raw plant biomass.</title>
        <authorList>
            <person name="Miyauchi S."/>
            <person name="Rancon A."/>
            <person name="Drula E."/>
            <person name="Hage H."/>
            <person name="Chaduli D."/>
            <person name="Favel A."/>
            <person name="Grisel S."/>
            <person name="Henrissat B."/>
            <person name="Herpoel-Gimbert I."/>
            <person name="Ruiz-Duenas F.J."/>
            <person name="Chevret D."/>
            <person name="Hainaut M."/>
            <person name="Lin J."/>
            <person name="Wang M."/>
            <person name="Pangilinan J."/>
            <person name="Lipzen A."/>
            <person name="Lesage-Meessen L."/>
            <person name="Navarro D."/>
            <person name="Riley R."/>
            <person name="Grigoriev I.V."/>
            <person name="Zhou S."/>
            <person name="Raouche S."/>
            <person name="Rosso M.N."/>
        </authorList>
    </citation>
    <scope>NUCLEOTIDE SEQUENCE [LARGE SCALE GENOMIC DNA]</scope>
    <source>
        <strain evidence="2 3">BRFM 1820</strain>
    </source>
</reference>
<dbReference type="AlphaFoldDB" id="A0A371CMM1"/>
<evidence type="ECO:0000313" key="3">
    <source>
        <dbReference type="Proteomes" id="UP000256964"/>
    </source>
</evidence>
<evidence type="ECO:0000313" key="2">
    <source>
        <dbReference type="EMBL" id="RDX41533.1"/>
    </source>
</evidence>
<protein>
    <recommendedName>
        <fullName evidence="1">Retrovirus-related Pol polyprotein from transposon TNT 1-94-like beta-barrel domain-containing protein</fullName>
    </recommendedName>
</protein>
<proteinExistence type="predicted"/>
<dbReference type="InterPro" id="IPR054722">
    <property type="entry name" value="PolX-like_BBD"/>
</dbReference>
<dbReference type="EMBL" id="KZ857509">
    <property type="protein sequence ID" value="RDX41533.1"/>
    <property type="molecule type" value="Genomic_DNA"/>
</dbReference>
<dbReference type="Proteomes" id="UP000256964">
    <property type="component" value="Unassembled WGS sequence"/>
</dbReference>
<name>A0A371CMM1_9APHY</name>
<feature type="non-terminal residue" evidence="2">
    <location>
        <position position="86"/>
    </location>
</feature>